<dbReference type="AlphaFoldDB" id="A0A9P5SC49"/>
<dbReference type="PANTHER" id="PTHR33129">
    <property type="entry name" value="PROTEIN KINASE DOMAIN-CONTAINING PROTEIN-RELATED"/>
    <property type="match status" value="1"/>
</dbReference>
<dbReference type="EMBL" id="JAAAUY010002065">
    <property type="protein sequence ID" value="KAF9315612.1"/>
    <property type="molecule type" value="Genomic_DNA"/>
</dbReference>
<feature type="non-terminal residue" evidence="1">
    <location>
        <position position="1"/>
    </location>
</feature>
<evidence type="ECO:0000313" key="2">
    <source>
        <dbReference type="Proteomes" id="UP000696485"/>
    </source>
</evidence>
<dbReference type="InterPro" id="IPR052980">
    <property type="entry name" value="Crinkler_effector"/>
</dbReference>
<dbReference type="Proteomes" id="UP000696485">
    <property type="component" value="Unassembled WGS sequence"/>
</dbReference>
<keyword evidence="2" id="KW-1185">Reference proteome</keyword>
<organism evidence="1 2">
    <name type="scientific">Podila minutissima</name>
    <dbReference type="NCBI Taxonomy" id="64525"/>
    <lineage>
        <taxon>Eukaryota</taxon>
        <taxon>Fungi</taxon>
        <taxon>Fungi incertae sedis</taxon>
        <taxon>Mucoromycota</taxon>
        <taxon>Mortierellomycotina</taxon>
        <taxon>Mortierellomycetes</taxon>
        <taxon>Mortierellales</taxon>
        <taxon>Mortierellaceae</taxon>
        <taxon>Podila</taxon>
    </lineage>
</organism>
<proteinExistence type="predicted"/>
<accession>A0A9P5SC49</accession>
<comment type="caution">
    <text evidence="1">The sequence shown here is derived from an EMBL/GenBank/DDBJ whole genome shotgun (WGS) entry which is preliminary data.</text>
</comment>
<sequence length="182" mass="20198">MTVLRSNPKNRGDAKITACLHVDNALKGVTDPITLMRYFAQGKETLEFSSRLIHRWPSHDRSGFRLGWASSSIATKVSSMLTDGACGVMLKKLIEDPDGSASGIMFEAYVLRTFREGGHTFELKDLQTGEPGRLTLPRKPIVKSFHTISPANAETSQLWVAKTRNYACIDLLMPPTDLFQVT</sequence>
<evidence type="ECO:0000313" key="1">
    <source>
        <dbReference type="EMBL" id="KAF9315612.1"/>
    </source>
</evidence>
<protein>
    <submittedName>
        <fullName evidence="1">Uncharacterized protein</fullName>
    </submittedName>
</protein>
<name>A0A9P5SC49_9FUNG</name>
<reference evidence="1" key="1">
    <citation type="journal article" date="2020" name="Fungal Divers.">
        <title>Resolving the Mortierellaceae phylogeny through synthesis of multi-gene phylogenetics and phylogenomics.</title>
        <authorList>
            <person name="Vandepol N."/>
            <person name="Liber J."/>
            <person name="Desiro A."/>
            <person name="Na H."/>
            <person name="Kennedy M."/>
            <person name="Barry K."/>
            <person name="Grigoriev I.V."/>
            <person name="Miller A.N."/>
            <person name="O'Donnell K."/>
            <person name="Stajich J.E."/>
            <person name="Bonito G."/>
        </authorList>
    </citation>
    <scope>NUCLEOTIDE SEQUENCE</scope>
    <source>
        <strain evidence="1">NVP1</strain>
    </source>
</reference>
<gene>
    <name evidence="1" type="ORF">BG006_003722</name>
</gene>